<dbReference type="PANTHER" id="PTHR46976:SF3">
    <property type="entry name" value="PROTEIN ARABIDILLO 2"/>
    <property type="match status" value="1"/>
</dbReference>
<dbReference type="AlphaFoldDB" id="A0A6D2J7E5"/>
<reference evidence="1" key="1">
    <citation type="submission" date="2020-01" db="EMBL/GenBank/DDBJ databases">
        <authorList>
            <person name="Mishra B."/>
        </authorList>
    </citation>
    <scope>NUCLEOTIDE SEQUENCE [LARGE SCALE GENOMIC DNA]</scope>
</reference>
<dbReference type="PANTHER" id="PTHR46976">
    <property type="entry name" value="PROTEIN ARABIDILLO 1"/>
    <property type="match status" value="1"/>
</dbReference>
<evidence type="ECO:0000313" key="1">
    <source>
        <dbReference type="EMBL" id="CAA7034916.1"/>
    </source>
</evidence>
<protein>
    <submittedName>
        <fullName evidence="1">Uncharacterized protein</fullName>
    </submittedName>
</protein>
<proteinExistence type="predicted"/>
<comment type="caution">
    <text evidence="1">The sequence shown here is derived from an EMBL/GenBank/DDBJ whole genome shotgun (WGS) entry which is preliminary data.</text>
</comment>
<gene>
    <name evidence="1" type="ORF">MERR_LOCUS22151</name>
</gene>
<accession>A0A6D2J7E5</accession>
<sequence length="101" mass="11055">MNWKVATDNWEKLPKLTALDVSRTSIDHIAVSWSSIRSCKGNLSVNAKVAKAVAEEGGISVLAGLAKSMKKLLVYCGISLLEKSIRVSEALKDVYILLRPR</sequence>
<dbReference type="EMBL" id="CACVBM020001151">
    <property type="protein sequence ID" value="CAA7034916.1"/>
    <property type="molecule type" value="Genomic_DNA"/>
</dbReference>
<name>A0A6D2J7E5_9BRAS</name>
<organism evidence="1 2">
    <name type="scientific">Microthlaspi erraticum</name>
    <dbReference type="NCBI Taxonomy" id="1685480"/>
    <lineage>
        <taxon>Eukaryota</taxon>
        <taxon>Viridiplantae</taxon>
        <taxon>Streptophyta</taxon>
        <taxon>Embryophyta</taxon>
        <taxon>Tracheophyta</taxon>
        <taxon>Spermatophyta</taxon>
        <taxon>Magnoliopsida</taxon>
        <taxon>eudicotyledons</taxon>
        <taxon>Gunneridae</taxon>
        <taxon>Pentapetalae</taxon>
        <taxon>rosids</taxon>
        <taxon>malvids</taxon>
        <taxon>Brassicales</taxon>
        <taxon>Brassicaceae</taxon>
        <taxon>Coluteocarpeae</taxon>
        <taxon>Microthlaspi</taxon>
    </lineage>
</organism>
<dbReference type="Proteomes" id="UP000467841">
    <property type="component" value="Unassembled WGS sequence"/>
</dbReference>
<keyword evidence="2" id="KW-1185">Reference proteome</keyword>
<evidence type="ECO:0000313" key="2">
    <source>
        <dbReference type="Proteomes" id="UP000467841"/>
    </source>
</evidence>